<evidence type="ECO:0000256" key="1">
    <source>
        <dbReference type="SAM" id="MobiDB-lite"/>
    </source>
</evidence>
<feature type="region of interest" description="Disordered" evidence="1">
    <location>
        <begin position="1"/>
        <end position="20"/>
    </location>
</feature>
<reference evidence="2 3" key="1">
    <citation type="submission" date="2023-03" db="EMBL/GenBank/DDBJ databases">
        <title>Draft genome sequence of Streptomyces sp. K1PA1 isolated from peat swamp forest in Thailand.</title>
        <authorList>
            <person name="Klaysubun C."/>
            <person name="Duangmal K."/>
        </authorList>
    </citation>
    <scope>NUCLEOTIDE SEQUENCE [LARGE SCALE GENOMIC DNA]</scope>
    <source>
        <strain evidence="2 3">K1PA1</strain>
    </source>
</reference>
<comment type="caution">
    <text evidence="2">The sequence shown here is derived from an EMBL/GenBank/DDBJ whole genome shotgun (WGS) entry which is preliminary data.</text>
</comment>
<gene>
    <name evidence="2" type="ORF">P3H78_12400</name>
</gene>
<name>A0ABT6A451_9ACTN</name>
<evidence type="ECO:0008006" key="4">
    <source>
        <dbReference type="Google" id="ProtNLM"/>
    </source>
</evidence>
<dbReference type="InterPro" id="IPR006311">
    <property type="entry name" value="TAT_signal"/>
</dbReference>
<evidence type="ECO:0000313" key="2">
    <source>
        <dbReference type="EMBL" id="MDF3299424.1"/>
    </source>
</evidence>
<dbReference type="Proteomes" id="UP001221150">
    <property type="component" value="Unassembled WGS sequence"/>
</dbReference>
<dbReference type="RefSeq" id="WP_276108978.1">
    <property type="nucleotide sequence ID" value="NZ_JARJBB010000005.1"/>
</dbReference>
<organism evidence="2 3">
    <name type="scientific">Streptomyces tropicalis</name>
    <dbReference type="NCBI Taxonomy" id="3034234"/>
    <lineage>
        <taxon>Bacteria</taxon>
        <taxon>Bacillati</taxon>
        <taxon>Actinomycetota</taxon>
        <taxon>Actinomycetes</taxon>
        <taxon>Kitasatosporales</taxon>
        <taxon>Streptomycetaceae</taxon>
        <taxon>Streptomyces</taxon>
    </lineage>
</organism>
<feature type="region of interest" description="Disordered" evidence="1">
    <location>
        <begin position="48"/>
        <end position="68"/>
    </location>
</feature>
<dbReference type="PROSITE" id="PS51318">
    <property type="entry name" value="TAT"/>
    <property type="match status" value="1"/>
</dbReference>
<sequence length="108" mass="11170">MDSFQSGPQQEASSGLDRRGVMRGATQLGLAGLAAGVVLGAAEPAVAAAPRRDGAVAKAAPAEAAGPHEPLVVHVRDASKGELDVFHGERHHRVVDRELAAALLRHTR</sequence>
<keyword evidence="3" id="KW-1185">Reference proteome</keyword>
<feature type="compositionally biased region" description="Polar residues" evidence="1">
    <location>
        <begin position="1"/>
        <end position="13"/>
    </location>
</feature>
<evidence type="ECO:0000313" key="3">
    <source>
        <dbReference type="Proteomes" id="UP001221150"/>
    </source>
</evidence>
<feature type="compositionally biased region" description="Low complexity" evidence="1">
    <location>
        <begin position="56"/>
        <end position="65"/>
    </location>
</feature>
<accession>A0ABT6A451</accession>
<dbReference type="EMBL" id="JARJBB010000005">
    <property type="protein sequence ID" value="MDF3299424.1"/>
    <property type="molecule type" value="Genomic_DNA"/>
</dbReference>
<proteinExistence type="predicted"/>
<protein>
    <recommendedName>
        <fullName evidence="4">Tyrosinase</fullName>
    </recommendedName>
</protein>